<proteinExistence type="inferred from homology"/>
<dbReference type="Proteomes" id="UP000286186">
    <property type="component" value="Unassembled WGS sequence"/>
</dbReference>
<protein>
    <submittedName>
        <fullName evidence="9">MBOAT family protein</fullName>
    </submittedName>
</protein>
<dbReference type="EMBL" id="QROT01000002">
    <property type="protein sequence ID" value="RHL47204.1"/>
    <property type="molecule type" value="Genomic_DNA"/>
</dbReference>
<evidence type="ECO:0000256" key="4">
    <source>
        <dbReference type="ARBA" id="ARBA00022692"/>
    </source>
</evidence>
<keyword evidence="7" id="KW-0808">Transferase</keyword>
<feature type="transmembrane region" description="Helical" evidence="8">
    <location>
        <begin position="398"/>
        <end position="422"/>
    </location>
</feature>
<keyword evidence="7" id="KW-0012">Acyltransferase</keyword>
<evidence type="ECO:0000256" key="3">
    <source>
        <dbReference type="ARBA" id="ARBA00022475"/>
    </source>
</evidence>
<feature type="transmembrane region" description="Helical" evidence="8">
    <location>
        <begin position="112"/>
        <end position="133"/>
    </location>
</feature>
<reference evidence="12 13" key="1">
    <citation type="submission" date="2018-08" db="EMBL/GenBank/DDBJ databases">
        <title>A genome reference for cultivated species of the human gut microbiota.</title>
        <authorList>
            <person name="Zou Y."/>
            <person name="Xue W."/>
            <person name="Luo G."/>
        </authorList>
    </citation>
    <scope>NUCLEOTIDE SEQUENCE [LARGE SCALE GENOMIC DNA]</scope>
    <source>
        <strain evidence="11 12">AF37-4</strain>
        <strain evidence="10 14">AM23-22</strain>
        <strain evidence="9 13">AM44-11BH</strain>
    </source>
</reference>
<dbReference type="GO" id="GO:0042121">
    <property type="term" value="P:alginic acid biosynthetic process"/>
    <property type="evidence" value="ECO:0007669"/>
    <property type="project" value="InterPro"/>
</dbReference>
<feature type="transmembrane region" description="Helical" evidence="8">
    <location>
        <begin position="6"/>
        <end position="26"/>
    </location>
</feature>
<dbReference type="PANTHER" id="PTHR13285">
    <property type="entry name" value="ACYLTRANSFERASE"/>
    <property type="match status" value="1"/>
</dbReference>
<feature type="transmembrane region" description="Helical" evidence="8">
    <location>
        <begin position="80"/>
        <end position="100"/>
    </location>
</feature>
<name>A0A413RBE5_9FIRM</name>
<dbReference type="PIRSF" id="PIRSF016636">
    <property type="entry name" value="AlgI_DltB"/>
    <property type="match status" value="1"/>
</dbReference>
<keyword evidence="3 7" id="KW-1003">Cell membrane</keyword>
<feature type="transmembrane region" description="Helical" evidence="8">
    <location>
        <begin position="38"/>
        <end position="60"/>
    </location>
</feature>
<feature type="transmembrane region" description="Helical" evidence="8">
    <location>
        <begin position="443"/>
        <end position="465"/>
    </location>
</feature>
<evidence type="ECO:0000313" key="14">
    <source>
        <dbReference type="Proteomes" id="UP000286186"/>
    </source>
</evidence>
<dbReference type="EMBL" id="QSFD01000002">
    <property type="protein sequence ID" value="RHA19982.1"/>
    <property type="molecule type" value="Genomic_DNA"/>
</dbReference>
<gene>
    <name evidence="11" type="ORF">DW018_03545</name>
    <name evidence="10" type="ORF">DW652_04175</name>
    <name evidence="9" type="ORF">DW944_02220</name>
</gene>
<dbReference type="EMBL" id="QRHR01000003">
    <property type="protein sequence ID" value="RHF89679.1"/>
    <property type="molecule type" value="Genomic_DNA"/>
</dbReference>
<dbReference type="InterPro" id="IPR051085">
    <property type="entry name" value="MB_O-acyltransferase"/>
</dbReference>
<dbReference type="Proteomes" id="UP000284779">
    <property type="component" value="Unassembled WGS sequence"/>
</dbReference>
<evidence type="ECO:0000313" key="9">
    <source>
        <dbReference type="EMBL" id="RHA19982.1"/>
    </source>
</evidence>
<dbReference type="AlphaFoldDB" id="A0A413RBE5"/>
<feature type="transmembrane region" description="Helical" evidence="8">
    <location>
        <begin position="224"/>
        <end position="242"/>
    </location>
</feature>
<feature type="transmembrane region" description="Helical" evidence="8">
    <location>
        <begin position="356"/>
        <end position="375"/>
    </location>
</feature>
<dbReference type="RefSeq" id="WP_117969456.1">
    <property type="nucleotide sequence ID" value="NZ_CABJDQ010000002.1"/>
</dbReference>
<evidence type="ECO:0000256" key="7">
    <source>
        <dbReference type="PIRNR" id="PIRNR016636"/>
    </source>
</evidence>
<evidence type="ECO:0000256" key="5">
    <source>
        <dbReference type="ARBA" id="ARBA00022989"/>
    </source>
</evidence>
<evidence type="ECO:0000256" key="2">
    <source>
        <dbReference type="ARBA" id="ARBA00010323"/>
    </source>
</evidence>
<keyword evidence="13" id="KW-1185">Reference proteome</keyword>
<evidence type="ECO:0000256" key="6">
    <source>
        <dbReference type="ARBA" id="ARBA00023136"/>
    </source>
</evidence>
<evidence type="ECO:0000313" key="11">
    <source>
        <dbReference type="EMBL" id="RHL47204.1"/>
    </source>
</evidence>
<organism evidence="9 13">
    <name type="scientific">Eubacterium ventriosum</name>
    <dbReference type="NCBI Taxonomy" id="39496"/>
    <lineage>
        <taxon>Bacteria</taxon>
        <taxon>Bacillati</taxon>
        <taxon>Bacillota</taxon>
        <taxon>Clostridia</taxon>
        <taxon>Eubacteriales</taxon>
        <taxon>Eubacteriaceae</taxon>
        <taxon>Eubacterium</taxon>
    </lineage>
</organism>
<dbReference type="GO" id="GO:0016746">
    <property type="term" value="F:acyltransferase activity"/>
    <property type="evidence" value="ECO:0007669"/>
    <property type="project" value="UniProtKB-KW"/>
</dbReference>
<evidence type="ECO:0000256" key="8">
    <source>
        <dbReference type="SAM" id="Phobius"/>
    </source>
</evidence>
<dbReference type="GeneID" id="66466304"/>
<evidence type="ECO:0000256" key="1">
    <source>
        <dbReference type="ARBA" id="ARBA00004651"/>
    </source>
</evidence>
<dbReference type="PIRSF" id="PIRSF500217">
    <property type="entry name" value="AlgI"/>
    <property type="match status" value="1"/>
</dbReference>
<dbReference type="InterPro" id="IPR028362">
    <property type="entry name" value="AlgI"/>
</dbReference>
<evidence type="ECO:0000313" key="13">
    <source>
        <dbReference type="Proteomes" id="UP000284779"/>
    </source>
</evidence>
<accession>A0A413RBE5</accession>
<dbReference type="GO" id="GO:0005886">
    <property type="term" value="C:plasma membrane"/>
    <property type="evidence" value="ECO:0007669"/>
    <property type="project" value="UniProtKB-SubCell"/>
</dbReference>
<keyword evidence="6 7" id="KW-0472">Membrane</keyword>
<comment type="similarity">
    <text evidence="2 7">Belongs to the membrane-bound acyltransferase family.</text>
</comment>
<sequence length="473" mass="53558">MVFSSAIFLFVFLPIVCALYFIVPGIKGKNTLLIIASLIFYAFGEPIYVLLMIGSIIANYIFGLMEGRFSKANNIAGKKIVLIIAVICNIGVLCVFKYTAFILENINYAGRLNIKIPGIALPIGISFFTFQALSYVIDVYRNPEMVQKNLFNLMLYVSFFPQLIAGPIIRYNEIAKQINNRTSSIEKTTEGISRFIRGLTKKLIIANATGYMADSIFALKITDYNFLVAWVGAIAYTLQIYYDFSGYSDMAIGMAKIFGFEFNENFNHPYSAKGIKDFWRRWHISLSLWFREYVYIPLGGNRKGKFRCEFNKMIVFLLTGIWHGANWTFVIWGLIHGVANVIEDTLGSIIKIKNNIIKNIITWIVVVCGFVMFRADSVGLGLTMLKTMFTGFNMEVKSISFVAGLLSPYYIFVIIMAIIFAYPLRQKLENAISKKIGSNINETIIHIADIGLLLVCIISLATATYNPFIYFRF</sequence>
<keyword evidence="5 8" id="KW-1133">Transmembrane helix</keyword>
<dbReference type="Pfam" id="PF03062">
    <property type="entry name" value="MBOAT"/>
    <property type="match status" value="1"/>
</dbReference>
<dbReference type="InterPro" id="IPR004299">
    <property type="entry name" value="MBOAT_fam"/>
</dbReference>
<dbReference type="InterPro" id="IPR024194">
    <property type="entry name" value="Ac/AlaTfrase_AlgI/DltB"/>
</dbReference>
<dbReference type="PANTHER" id="PTHR13285:SF18">
    <property type="entry name" value="PROTEIN-CYSTEINE N-PALMITOYLTRANSFERASE RASP"/>
    <property type="match status" value="1"/>
</dbReference>
<feature type="transmembrane region" description="Helical" evidence="8">
    <location>
        <begin position="153"/>
        <end position="171"/>
    </location>
</feature>
<feature type="transmembrane region" description="Helical" evidence="8">
    <location>
        <begin position="313"/>
        <end position="335"/>
    </location>
</feature>
<comment type="subcellular location">
    <subcellularLocation>
        <location evidence="1">Cell membrane</location>
        <topology evidence="1">Multi-pass membrane protein</topology>
    </subcellularLocation>
</comment>
<evidence type="ECO:0000313" key="10">
    <source>
        <dbReference type="EMBL" id="RHF89679.1"/>
    </source>
</evidence>
<dbReference type="Proteomes" id="UP000283314">
    <property type="component" value="Unassembled WGS sequence"/>
</dbReference>
<comment type="caution">
    <text evidence="9">The sequence shown here is derived from an EMBL/GenBank/DDBJ whole genome shotgun (WGS) entry which is preliminary data.</text>
</comment>
<evidence type="ECO:0000313" key="12">
    <source>
        <dbReference type="Proteomes" id="UP000283314"/>
    </source>
</evidence>
<keyword evidence="4 8" id="KW-0812">Transmembrane</keyword>